<feature type="compositionally biased region" description="Pro residues" evidence="1">
    <location>
        <begin position="319"/>
        <end position="332"/>
    </location>
</feature>
<feature type="compositionally biased region" description="Pro residues" evidence="1">
    <location>
        <begin position="258"/>
        <end position="286"/>
    </location>
</feature>
<feature type="compositionally biased region" description="Low complexity" evidence="1">
    <location>
        <begin position="443"/>
        <end position="461"/>
    </location>
</feature>
<proteinExistence type="predicted"/>
<accession>A0A6C0CBF0</accession>
<protein>
    <submittedName>
        <fullName evidence="2">Uncharacterized protein</fullName>
    </submittedName>
</protein>
<evidence type="ECO:0000256" key="1">
    <source>
        <dbReference type="SAM" id="MobiDB-lite"/>
    </source>
</evidence>
<feature type="compositionally biased region" description="Low complexity" evidence="1">
    <location>
        <begin position="307"/>
        <end position="318"/>
    </location>
</feature>
<sequence length="625" mass="67580">MGILIISVKTNAISASAPITITGHAEADDTGNNKKNALKLVTFILYYAYYNTFEDPLNEHLYKQILDTPSEKSSMSFAVTLGEMLKVINKQSESIEDTNLSEEQLDKKRKNSELIAQLAHLMDGSHDGDLFEDSDFGNIRKKKEDLKKDLITTLDSITNEFSQKLTKDTSDTRYHKEKSKLYSLLNLEKNMYIILALKTIITTVEAHNNNLLYKLTLKSDEFKKAAEAPLADDSPSHSPSRTPPLTPLSPYLPSLLPRSPPPTPLPTPRSPPPTPLLTPRSPPPQPLQNLPPRSPPPTPPPTPRSPSPYSLDDALLSPHLPPPPPPTPPSSPRSPSSLSSSSSYESESDDELILPPHLTASIAAIAATTTSSVIEAPPISSSISSNSSYNSASRPSSPLSSSSHESESNDQLIITPHLTAAIAASAIAATAIAATAITSATVAPPTSSSQQSSSTPSSSPQFKPPLSINRLQLEALMARTDAIEAKLKATTASLQYIRDNKDNYDPKKAEVLQNLANKAEIYAEAAETKAGWVPGWAEKAAKETIAADERAAARQDRRTGVYGFKLNMDRVAVQRDMDEKAEAAFDKAAASVALAKETLKPADLEKAKKAILEASILFNVDFDRL</sequence>
<name>A0A6C0CBF0_9ZZZZ</name>
<feature type="region of interest" description="Disordered" evidence="1">
    <location>
        <begin position="443"/>
        <end position="465"/>
    </location>
</feature>
<dbReference type="AlphaFoldDB" id="A0A6C0CBF0"/>
<reference evidence="2" key="1">
    <citation type="journal article" date="2020" name="Nature">
        <title>Giant virus diversity and host interactions through global metagenomics.</title>
        <authorList>
            <person name="Schulz F."/>
            <person name="Roux S."/>
            <person name="Paez-Espino D."/>
            <person name="Jungbluth S."/>
            <person name="Walsh D.A."/>
            <person name="Denef V.J."/>
            <person name="McMahon K.D."/>
            <person name="Konstantinidis K.T."/>
            <person name="Eloe-Fadrosh E.A."/>
            <person name="Kyrpides N.C."/>
            <person name="Woyke T."/>
        </authorList>
    </citation>
    <scope>NUCLEOTIDE SEQUENCE</scope>
    <source>
        <strain evidence="2">GVMAG-M-3300020523-10</strain>
    </source>
</reference>
<feature type="region of interest" description="Disordered" evidence="1">
    <location>
        <begin position="226"/>
        <end position="350"/>
    </location>
</feature>
<feature type="compositionally biased region" description="Low complexity" evidence="1">
    <location>
        <begin position="379"/>
        <end position="403"/>
    </location>
</feature>
<feature type="region of interest" description="Disordered" evidence="1">
    <location>
        <begin position="379"/>
        <end position="410"/>
    </location>
</feature>
<feature type="compositionally biased region" description="Low complexity" evidence="1">
    <location>
        <begin position="333"/>
        <end position="343"/>
    </location>
</feature>
<dbReference type="EMBL" id="MN739383">
    <property type="protein sequence ID" value="QHT01918.1"/>
    <property type="molecule type" value="Genomic_DNA"/>
</dbReference>
<feature type="compositionally biased region" description="Pro residues" evidence="1">
    <location>
        <begin position="292"/>
        <end position="306"/>
    </location>
</feature>
<feature type="compositionally biased region" description="Low complexity" evidence="1">
    <location>
        <begin position="248"/>
        <end position="257"/>
    </location>
</feature>
<organism evidence="2">
    <name type="scientific">viral metagenome</name>
    <dbReference type="NCBI Taxonomy" id="1070528"/>
    <lineage>
        <taxon>unclassified sequences</taxon>
        <taxon>metagenomes</taxon>
        <taxon>organismal metagenomes</taxon>
    </lineage>
</organism>
<evidence type="ECO:0000313" key="2">
    <source>
        <dbReference type="EMBL" id="QHT01918.1"/>
    </source>
</evidence>